<name>A0A3N2PP05_SODAK</name>
<dbReference type="EMBL" id="ML119059">
    <property type="protein sequence ID" value="ROT36245.1"/>
    <property type="molecule type" value="Genomic_DNA"/>
</dbReference>
<proteinExistence type="predicted"/>
<keyword evidence="2" id="KW-1185">Reference proteome</keyword>
<protein>
    <recommendedName>
        <fullName evidence="3">Zn(2)-C6 fungal-type domain-containing protein</fullName>
    </recommendedName>
</protein>
<accession>A0A3N2PP05</accession>
<organism evidence="1 2">
    <name type="scientific">Sodiomyces alkalinus (strain CBS 110278 / VKM F-3762 / F11)</name>
    <name type="common">Alkaliphilic filamentous fungus</name>
    <dbReference type="NCBI Taxonomy" id="1314773"/>
    <lineage>
        <taxon>Eukaryota</taxon>
        <taxon>Fungi</taxon>
        <taxon>Dikarya</taxon>
        <taxon>Ascomycota</taxon>
        <taxon>Pezizomycotina</taxon>
        <taxon>Sordariomycetes</taxon>
        <taxon>Hypocreomycetidae</taxon>
        <taxon>Glomerellales</taxon>
        <taxon>Plectosphaerellaceae</taxon>
        <taxon>Sodiomyces</taxon>
    </lineage>
</organism>
<reference evidence="1 2" key="1">
    <citation type="journal article" date="2018" name="Mol. Ecol.">
        <title>The obligate alkalophilic soda-lake fungus Sodiomyces alkalinus has shifted to a protein diet.</title>
        <authorList>
            <person name="Grum-Grzhimaylo A.A."/>
            <person name="Falkoski D.L."/>
            <person name="van den Heuvel J."/>
            <person name="Valero-Jimenez C.A."/>
            <person name="Min B."/>
            <person name="Choi I.G."/>
            <person name="Lipzen A."/>
            <person name="Daum C.G."/>
            <person name="Aanen D.K."/>
            <person name="Tsang A."/>
            <person name="Henrissat B."/>
            <person name="Bilanenko E.N."/>
            <person name="de Vries R.P."/>
            <person name="van Kan J.A.L."/>
            <person name="Grigoriev I.V."/>
            <person name="Debets A.J.M."/>
        </authorList>
    </citation>
    <scope>NUCLEOTIDE SEQUENCE [LARGE SCALE GENOMIC DNA]</scope>
    <source>
        <strain evidence="1 2">F11</strain>
    </source>
</reference>
<dbReference type="OrthoDB" id="416217at2759"/>
<evidence type="ECO:0000313" key="1">
    <source>
        <dbReference type="EMBL" id="ROT36245.1"/>
    </source>
</evidence>
<dbReference type="Proteomes" id="UP000272025">
    <property type="component" value="Unassembled WGS sequence"/>
</dbReference>
<dbReference type="GeneID" id="39583591"/>
<evidence type="ECO:0000313" key="2">
    <source>
        <dbReference type="Proteomes" id="UP000272025"/>
    </source>
</evidence>
<sequence>MYLYGSVSSTNSDFAAFWRSRHNGMSPHNSSHFRTNRTGVCHQIQYRRAHSRGALAPNLHPPAETGRKPVPRKGHTKSCNGCYNCKRRKVKRTGDVAVCLHFNCISLVSSIRPYPSSSAHTHTLDGSASRSVGSLVARSPSPPNVFTTIPTSFCMDDRYAGSVISGVPVYGEDMGLPESARKRRPPRQAGAYQNGPFELRAASWAETKSPVAKMASHHVLKNSNSSKG</sequence>
<evidence type="ECO:0008006" key="3">
    <source>
        <dbReference type="Google" id="ProtNLM"/>
    </source>
</evidence>
<dbReference type="AlphaFoldDB" id="A0A3N2PP05"/>
<gene>
    <name evidence="1" type="ORF">SODALDRAFT_380580</name>
</gene>
<dbReference type="RefSeq" id="XP_028464051.1">
    <property type="nucleotide sequence ID" value="XM_028615114.1"/>
</dbReference>